<sequence length="504" mass="58319">MNFLSLGYLTLLLISCSDAYTCNAEFGIDISDGELIDNDVVIKNGILFTSKHYKKVNGVKTGCICDINVCVRKCCPLGQYMTNKTCVDTNKTFVIPEQKRPDLNGYQFIFGNDCKHKKRRTVLDPAWNSDQDFILTENGKIWVPAEKLLFKLQDYCVDYIEDFDEIRALVCDYKNANISDANVIGIIISMPFLLLTFIVYALLPERNLHRKSLMCYVITLFGAYLLLAIMQIYPNSVEFETCKVLALLCLFCFMVSFFFMNIMSIDMWWTFSGLRGFTGTRKQKEKKRLILYNAYAWGVPLILVILVTVLTHTESIPDEAWYNPGIGEGRCWFRSESANLLYFYGPIALIILTNMVLFCITALKIKKTHKETEMLTRHDSNKHTYERDKQRYYLFLKLMLAMGVNWSMEIISWLVNWQVAYVPQSVWYITDFCNALYGMFIFFIFVFKKNIWELLKQRFVSRNGKPLLTKSVIDGAESESIPKTQAINDSSIIMSDTKLDLELK</sequence>
<evidence type="ECO:0000256" key="3">
    <source>
        <dbReference type="ARBA" id="ARBA00022692"/>
    </source>
</evidence>
<dbReference type="Pfam" id="PF06652">
    <property type="entry name" value="Methuselah_N"/>
    <property type="match status" value="1"/>
</dbReference>
<evidence type="ECO:0000259" key="12">
    <source>
        <dbReference type="PROSITE" id="PS50261"/>
    </source>
</evidence>
<evidence type="ECO:0000256" key="5">
    <source>
        <dbReference type="ARBA" id="ARBA00022989"/>
    </source>
</evidence>
<evidence type="ECO:0000256" key="9">
    <source>
        <dbReference type="ARBA" id="ARBA00023224"/>
    </source>
</evidence>
<gene>
    <name evidence="13" type="ORF">RN001_014582</name>
</gene>
<evidence type="ECO:0000256" key="6">
    <source>
        <dbReference type="ARBA" id="ARBA00023040"/>
    </source>
</evidence>
<dbReference type="SUPFAM" id="SSF81321">
    <property type="entry name" value="Family A G protein-coupled receptor-like"/>
    <property type="match status" value="1"/>
</dbReference>
<feature type="transmembrane region" description="Helical" evidence="10">
    <location>
        <begin position="426"/>
        <end position="447"/>
    </location>
</feature>
<accession>A0AAN7QBS4</accession>
<dbReference type="CDD" id="cd15039">
    <property type="entry name" value="7tmB3_Methuselah-like"/>
    <property type="match status" value="1"/>
</dbReference>
<dbReference type="GO" id="GO:0005886">
    <property type="term" value="C:plasma membrane"/>
    <property type="evidence" value="ECO:0007669"/>
    <property type="project" value="TreeGrafter"/>
</dbReference>
<dbReference type="GO" id="GO:0012505">
    <property type="term" value="C:endomembrane system"/>
    <property type="evidence" value="ECO:0007669"/>
    <property type="project" value="UniProtKB-SubCell"/>
</dbReference>
<dbReference type="Gene3D" id="1.20.1070.10">
    <property type="entry name" value="Rhodopsin 7-helix transmembrane proteins"/>
    <property type="match status" value="1"/>
</dbReference>
<feature type="transmembrane region" description="Helical" evidence="10">
    <location>
        <begin position="215"/>
        <end position="233"/>
    </location>
</feature>
<comment type="similarity">
    <text evidence="2">Belongs to the G-protein coupled receptor 2 family. Mth subfamily.</text>
</comment>
<evidence type="ECO:0000256" key="11">
    <source>
        <dbReference type="SAM" id="SignalP"/>
    </source>
</evidence>
<comment type="caution">
    <text evidence="13">The sequence shown here is derived from an EMBL/GenBank/DDBJ whole genome shotgun (WGS) entry which is preliminary data.</text>
</comment>
<keyword evidence="14" id="KW-1185">Reference proteome</keyword>
<keyword evidence="8" id="KW-0675">Receptor</keyword>
<keyword evidence="5 10" id="KW-1133">Transmembrane helix</keyword>
<dbReference type="InterPro" id="IPR051384">
    <property type="entry name" value="Mth_GPCR"/>
</dbReference>
<keyword evidence="3 10" id="KW-0812">Transmembrane</keyword>
<feature type="transmembrane region" description="Helical" evidence="10">
    <location>
        <begin position="245"/>
        <end position="269"/>
    </location>
</feature>
<evidence type="ECO:0000256" key="8">
    <source>
        <dbReference type="ARBA" id="ARBA00023170"/>
    </source>
</evidence>
<evidence type="ECO:0000256" key="1">
    <source>
        <dbReference type="ARBA" id="ARBA00004127"/>
    </source>
</evidence>
<keyword evidence="6" id="KW-0297">G-protein coupled receptor</keyword>
<proteinExistence type="inferred from homology"/>
<dbReference type="PROSITE" id="PS50261">
    <property type="entry name" value="G_PROTEIN_RECEP_F2_4"/>
    <property type="match status" value="1"/>
</dbReference>
<dbReference type="InterPro" id="IPR000832">
    <property type="entry name" value="GPCR_2_secretin-like"/>
</dbReference>
<dbReference type="PANTHER" id="PTHR47154:SF2">
    <property type="entry name" value="G-PROTEIN COUPLED RECEPTOR MTH-RELATED"/>
    <property type="match status" value="1"/>
</dbReference>
<keyword evidence="7 10" id="KW-0472">Membrane</keyword>
<dbReference type="SUPFAM" id="SSF63877">
    <property type="entry name" value="Methuselah ectodomain"/>
    <property type="match status" value="1"/>
</dbReference>
<evidence type="ECO:0000256" key="10">
    <source>
        <dbReference type="SAM" id="Phobius"/>
    </source>
</evidence>
<evidence type="ECO:0000256" key="2">
    <source>
        <dbReference type="ARBA" id="ARBA00008979"/>
    </source>
</evidence>
<evidence type="ECO:0000256" key="4">
    <source>
        <dbReference type="ARBA" id="ARBA00022729"/>
    </source>
</evidence>
<feature type="chain" id="PRO_5042955941" description="G-protein coupled receptors family 2 profile 2 domain-containing protein" evidence="11">
    <location>
        <begin position="20"/>
        <end position="504"/>
    </location>
</feature>
<feature type="signal peptide" evidence="11">
    <location>
        <begin position="1"/>
        <end position="19"/>
    </location>
</feature>
<dbReference type="Proteomes" id="UP001353858">
    <property type="component" value="Unassembled WGS sequence"/>
</dbReference>
<feature type="transmembrane region" description="Helical" evidence="10">
    <location>
        <begin position="392"/>
        <end position="414"/>
    </location>
</feature>
<feature type="transmembrane region" description="Helical" evidence="10">
    <location>
        <begin position="342"/>
        <end position="363"/>
    </location>
</feature>
<dbReference type="AlphaFoldDB" id="A0AAN7QBS4"/>
<evidence type="ECO:0000256" key="7">
    <source>
        <dbReference type="ARBA" id="ARBA00023136"/>
    </source>
</evidence>
<dbReference type="InterPro" id="IPR017981">
    <property type="entry name" value="GPCR_2-like_7TM"/>
</dbReference>
<organism evidence="13 14">
    <name type="scientific">Aquatica leii</name>
    <dbReference type="NCBI Taxonomy" id="1421715"/>
    <lineage>
        <taxon>Eukaryota</taxon>
        <taxon>Metazoa</taxon>
        <taxon>Ecdysozoa</taxon>
        <taxon>Arthropoda</taxon>
        <taxon>Hexapoda</taxon>
        <taxon>Insecta</taxon>
        <taxon>Pterygota</taxon>
        <taxon>Neoptera</taxon>
        <taxon>Endopterygota</taxon>
        <taxon>Coleoptera</taxon>
        <taxon>Polyphaga</taxon>
        <taxon>Elateriformia</taxon>
        <taxon>Elateroidea</taxon>
        <taxon>Lampyridae</taxon>
        <taxon>Luciolinae</taxon>
        <taxon>Aquatica</taxon>
    </lineage>
</organism>
<keyword evidence="9" id="KW-0807">Transducer</keyword>
<dbReference type="GO" id="GO:0007166">
    <property type="term" value="P:cell surface receptor signaling pathway"/>
    <property type="evidence" value="ECO:0007669"/>
    <property type="project" value="InterPro"/>
</dbReference>
<feature type="transmembrane region" description="Helical" evidence="10">
    <location>
        <begin position="290"/>
        <end position="311"/>
    </location>
</feature>
<dbReference type="GO" id="GO:0008528">
    <property type="term" value="F:G protein-coupled peptide receptor activity"/>
    <property type="evidence" value="ECO:0007669"/>
    <property type="project" value="TreeGrafter"/>
</dbReference>
<protein>
    <recommendedName>
        <fullName evidence="12">G-protein coupled receptors family 2 profile 2 domain-containing protein</fullName>
    </recommendedName>
</protein>
<evidence type="ECO:0000313" key="14">
    <source>
        <dbReference type="Proteomes" id="UP001353858"/>
    </source>
</evidence>
<feature type="transmembrane region" description="Helical" evidence="10">
    <location>
        <begin position="183"/>
        <end position="203"/>
    </location>
</feature>
<evidence type="ECO:0000313" key="13">
    <source>
        <dbReference type="EMBL" id="KAK4872553.1"/>
    </source>
</evidence>
<name>A0AAN7QBS4_9COLE</name>
<comment type="subcellular location">
    <subcellularLocation>
        <location evidence="1">Endomembrane system</location>
        <topology evidence="1">Multi-pass membrane protein</topology>
    </subcellularLocation>
</comment>
<dbReference type="PANTHER" id="PTHR47154">
    <property type="entry name" value="G-PROTEIN COUPLED RECEPTOR MTH-RELATED"/>
    <property type="match status" value="1"/>
</dbReference>
<dbReference type="Gene3D" id="2.170.180.11">
    <property type="entry name" value="Methuselah ectodomain, domain 2"/>
    <property type="match status" value="1"/>
</dbReference>
<dbReference type="Pfam" id="PF00002">
    <property type="entry name" value="7tm_2"/>
    <property type="match status" value="1"/>
</dbReference>
<dbReference type="InterPro" id="IPR036272">
    <property type="entry name" value="Methuselah_N_sf"/>
</dbReference>
<dbReference type="InterPro" id="IPR023311">
    <property type="entry name" value="Methusela_ecto_dom_2"/>
</dbReference>
<dbReference type="InterPro" id="IPR010596">
    <property type="entry name" value="Methuselah_N_dom"/>
</dbReference>
<reference evidence="14" key="1">
    <citation type="submission" date="2023-01" db="EMBL/GenBank/DDBJ databases">
        <title>Key to firefly adult light organ development and bioluminescence: homeobox transcription factors regulate luciferase expression and transportation to peroxisome.</title>
        <authorList>
            <person name="Fu X."/>
        </authorList>
    </citation>
    <scope>NUCLEOTIDE SEQUENCE [LARGE SCALE GENOMIC DNA]</scope>
</reference>
<feature type="domain" description="G-protein coupled receptors family 2 profile 2" evidence="12">
    <location>
        <begin position="178"/>
        <end position="449"/>
    </location>
</feature>
<dbReference type="EMBL" id="JARPUR010000007">
    <property type="protein sequence ID" value="KAK4872553.1"/>
    <property type="molecule type" value="Genomic_DNA"/>
</dbReference>
<keyword evidence="4 11" id="KW-0732">Signal</keyword>